<dbReference type="EMBL" id="CP101808">
    <property type="protein sequence ID" value="UUD37014.1"/>
    <property type="molecule type" value="Genomic_DNA"/>
</dbReference>
<keyword evidence="4 5" id="KW-0472">Membrane</keyword>
<gene>
    <name evidence="6" type="ORF">NPA09_00340</name>
</gene>
<dbReference type="Pfam" id="PF02361">
    <property type="entry name" value="CbiQ"/>
    <property type="match status" value="1"/>
</dbReference>
<feature type="transmembrane region" description="Helical" evidence="5">
    <location>
        <begin position="28"/>
        <end position="56"/>
    </location>
</feature>
<evidence type="ECO:0000313" key="6">
    <source>
        <dbReference type="EMBL" id="UUD37014.1"/>
    </source>
</evidence>
<feature type="transmembrane region" description="Helical" evidence="5">
    <location>
        <begin position="130"/>
        <end position="151"/>
    </location>
</feature>
<evidence type="ECO:0000256" key="1">
    <source>
        <dbReference type="ARBA" id="ARBA00004141"/>
    </source>
</evidence>
<dbReference type="PANTHER" id="PTHR33514:SF13">
    <property type="entry name" value="PROTEIN ABCI12, CHLOROPLASTIC"/>
    <property type="match status" value="1"/>
</dbReference>
<keyword evidence="2 5" id="KW-0812">Transmembrane</keyword>
<proteinExistence type="predicted"/>
<evidence type="ECO:0000256" key="2">
    <source>
        <dbReference type="ARBA" id="ARBA00022692"/>
    </source>
</evidence>
<reference evidence="6" key="1">
    <citation type="submission" date="2022-07" db="EMBL/GenBank/DDBJ databases">
        <title>Complete genome of Mycoplasma equigenitalium type strain T37.</title>
        <authorList>
            <person name="Spergser J."/>
        </authorList>
    </citation>
    <scope>NUCLEOTIDE SEQUENCE</scope>
    <source>
        <strain evidence="6">T37</strain>
    </source>
</reference>
<evidence type="ECO:0000313" key="7">
    <source>
        <dbReference type="Proteomes" id="UP001059576"/>
    </source>
</evidence>
<feature type="transmembrane region" description="Helical" evidence="5">
    <location>
        <begin position="171"/>
        <end position="192"/>
    </location>
</feature>
<accession>A0ABY5J2R1</accession>
<evidence type="ECO:0000256" key="4">
    <source>
        <dbReference type="ARBA" id="ARBA00023136"/>
    </source>
</evidence>
<evidence type="ECO:0000256" key="3">
    <source>
        <dbReference type="ARBA" id="ARBA00022989"/>
    </source>
</evidence>
<feature type="transmembrane region" description="Helical" evidence="5">
    <location>
        <begin position="271"/>
        <end position="291"/>
    </location>
</feature>
<dbReference type="RefSeq" id="WP_129722520.1">
    <property type="nucleotide sequence ID" value="NZ_CP101808.1"/>
</dbReference>
<dbReference type="InterPro" id="IPR003339">
    <property type="entry name" value="ABC/ECF_trnsptr_transmembrane"/>
</dbReference>
<feature type="transmembrane region" description="Helical" evidence="5">
    <location>
        <begin position="68"/>
        <end position="86"/>
    </location>
</feature>
<dbReference type="CDD" id="cd16914">
    <property type="entry name" value="EcfT"/>
    <property type="match status" value="1"/>
</dbReference>
<evidence type="ECO:0000256" key="5">
    <source>
        <dbReference type="SAM" id="Phobius"/>
    </source>
</evidence>
<organism evidence="6 7">
    <name type="scientific">Mycoplasmopsis equigenitalium</name>
    <dbReference type="NCBI Taxonomy" id="114883"/>
    <lineage>
        <taxon>Bacteria</taxon>
        <taxon>Bacillati</taxon>
        <taxon>Mycoplasmatota</taxon>
        <taxon>Mycoplasmoidales</taxon>
        <taxon>Metamycoplasmataceae</taxon>
        <taxon>Mycoplasmopsis</taxon>
    </lineage>
</organism>
<keyword evidence="3 5" id="KW-1133">Transmembrane helix</keyword>
<protein>
    <submittedName>
        <fullName evidence="6">Energy-coupling factor transporter transmembrane protein EcfT</fullName>
    </submittedName>
</protein>
<name>A0ABY5J2R1_9BACT</name>
<sequence>MKSSFGRYIPGNSLVHGMNPMLKIVLNIVYIVLAFLTQNFFVFGILLIPLVAMNIISTKKVLPLLKMWITPIFIGLIVLFINFYLMHYKPSDQTTKTLEYYERFSGGLYANATVHKHVWHEGTFTFSTFAVLKTISIIIRIYIMILATTILTNTTKPIMLTVALEKLMFPLKIFFIPTQIISMIISIALRFIPTLLDETLRIMKAQASRGVDFKHGKFKEKAKSMITLVIPLFVTSFTKAEDLANAMETRGYNPYQKRTRYRKMTYLWQDYLVSFILIGLMVLVICSYAKVNVIPYPTWWLYGFAGF</sequence>
<keyword evidence="7" id="KW-1185">Reference proteome</keyword>
<comment type="subcellular location">
    <subcellularLocation>
        <location evidence="1">Membrane</location>
        <topology evidence="1">Multi-pass membrane protein</topology>
    </subcellularLocation>
</comment>
<dbReference type="Proteomes" id="UP001059576">
    <property type="component" value="Chromosome"/>
</dbReference>
<dbReference type="PANTHER" id="PTHR33514">
    <property type="entry name" value="PROTEIN ABCI12, CHLOROPLASTIC"/>
    <property type="match status" value="1"/>
</dbReference>